<evidence type="ECO:0000256" key="2">
    <source>
        <dbReference type="ARBA" id="ARBA00023008"/>
    </source>
</evidence>
<evidence type="ECO:0000313" key="6">
    <source>
        <dbReference type="WBParaSite" id="MhA1_Contig601.frz3.gene2"/>
    </source>
</evidence>
<dbReference type="InterPro" id="IPR002227">
    <property type="entry name" value="Tyrosinase_Cu-bd"/>
</dbReference>
<keyword evidence="1" id="KW-0479">Metal-binding</keyword>
<keyword evidence="3" id="KW-1133">Transmembrane helix</keyword>
<accession>A0A1I8BVK8</accession>
<dbReference type="Proteomes" id="UP000095281">
    <property type="component" value="Unplaced"/>
</dbReference>
<dbReference type="GO" id="GO:0046872">
    <property type="term" value="F:metal ion binding"/>
    <property type="evidence" value="ECO:0007669"/>
    <property type="project" value="UniProtKB-KW"/>
</dbReference>
<dbReference type="Gene3D" id="1.10.1280.10">
    <property type="entry name" value="Di-copper center containing domain from catechol oxidase"/>
    <property type="match status" value="1"/>
</dbReference>
<evidence type="ECO:0000256" key="3">
    <source>
        <dbReference type="SAM" id="Phobius"/>
    </source>
</evidence>
<dbReference type="WBParaSite" id="MhA1_Contig601.frz3.gene2">
    <property type="protein sequence ID" value="MhA1_Contig601.frz3.gene2"/>
    <property type="gene ID" value="MhA1_Contig601.frz3.gene2"/>
</dbReference>
<evidence type="ECO:0000259" key="4">
    <source>
        <dbReference type="PROSITE" id="PS00497"/>
    </source>
</evidence>
<dbReference type="SUPFAM" id="SSF48056">
    <property type="entry name" value="Di-copper centre-containing domain"/>
    <property type="match status" value="1"/>
</dbReference>
<dbReference type="InterPro" id="IPR050316">
    <property type="entry name" value="Tyrosinase/Hemocyanin"/>
</dbReference>
<evidence type="ECO:0000313" key="5">
    <source>
        <dbReference type="Proteomes" id="UP000095281"/>
    </source>
</evidence>
<keyword evidence="3" id="KW-0812">Transmembrane</keyword>
<dbReference type="PROSITE" id="PS00497">
    <property type="entry name" value="TYROSINASE_1"/>
    <property type="match status" value="1"/>
</dbReference>
<evidence type="ECO:0000256" key="1">
    <source>
        <dbReference type="ARBA" id="ARBA00022723"/>
    </source>
</evidence>
<name>A0A1I8BVK8_MELHA</name>
<keyword evidence="3" id="KW-0472">Membrane</keyword>
<dbReference type="GO" id="GO:0016491">
    <property type="term" value="F:oxidoreductase activity"/>
    <property type="evidence" value="ECO:0007669"/>
    <property type="project" value="InterPro"/>
</dbReference>
<dbReference type="PANTHER" id="PTHR11474">
    <property type="entry name" value="TYROSINASE FAMILY MEMBER"/>
    <property type="match status" value="1"/>
</dbReference>
<feature type="domain" description="Tyrosinase copper-binding" evidence="4">
    <location>
        <begin position="132"/>
        <end position="149"/>
    </location>
</feature>
<organism evidence="5 6">
    <name type="scientific">Meloidogyne hapla</name>
    <name type="common">Root-knot nematode worm</name>
    <dbReference type="NCBI Taxonomy" id="6305"/>
    <lineage>
        <taxon>Eukaryota</taxon>
        <taxon>Metazoa</taxon>
        <taxon>Ecdysozoa</taxon>
        <taxon>Nematoda</taxon>
        <taxon>Chromadorea</taxon>
        <taxon>Rhabditida</taxon>
        <taxon>Tylenchina</taxon>
        <taxon>Tylenchomorpha</taxon>
        <taxon>Tylenchoidea</taxon>
        <taxon>Meloidogynidae</taxon>
        <taxon>Meloidogyninae</taxon>
        <taxon>Meloidogyne</taxon>
    </lineage>
</organism>
<keyword evidence="5" id="KW-1185">Reference proteome</keyword>
<sequence>MLLINSNLGYLFLLYFISSSLFCTVYSVINCNKFSEESRSTCELMNEADKAEKNPILAYLNKFPKGKSNGSVHDCTLPNGKKLEKCVRKELRTLTDEEWEAYTDIVKKLKEVGIYDRFSKVHMDAFNLKAAHRGRSFFPWHREYLKRFEILLRAIEYETKKTTKICLPYWDSTLEKQLPTSKDSYLFTEDFIGSTNSDNQVINGPFSPWPLSPYQLNIEVSPFPILLEDNEYIIRNVGADRATPYKESDIAWQLNQTNIINIMHYFSDDDRCEAKTQFKADQRMPEAWHRKSFK</sequence>
<dbReference type="PANTHER" id="PTHR11474:SF126">
    <property type="entry name" value="TYROSINASE-LIKE PROTEIN TYR-1-RELATED"/>
    <property type="match status" value="1"/>
</dbReference>
<feature type="transmembrane region" description="Helical" evidence="3">
    <location>
        <begin position="7"/>
        <end position="29"/>
    </location>
</feature>
<dbReference type="Pfam" id="PF00264">
    <property type="entry name" value="Tyrosinase"/>
    <property type="match status" value="1"/>
</dbReference>
<proteinExistence type="predicted"/>
<dbReference type="InterPro" id="IPR008922">
    <property type="entry name" value="Di-copper_centre_dom_sf"/>
</dbReference>
<keyword evidence="2" id="KW-0186">Copper</keyword>
<dbReference type="AlphaFoldDB" id="A0A1I8BVK8"/>
<protein>
    <submittedName>
        <fullName evidence="6">Tyrosinase_Cu-bd domain-containing protein</fullName>
    </submittedName>
</protein>
<reference evidence="6" key="1">
    <citation type="submission" date="2016-11" db="UniProtKB">
        <authorList>
            <consortium name="WormBaseParasite"/>
        </authorList>
    </citation>
    <scope>IDENTIFICATION</scope>
</reference>